<dbReference type="InParanoid" id="K5VTS5"/>
<name>K5VTS5_AGABU</name>
<dbReference type="EMBL" id="JH971394">
    <property type="protein sequence ID" value="EKM77869.1"/>
    <property type="molecule type" value="Genomic_DNA"/>
</dbReference>
<dbReference type="InterPro" id="IPR012337">
    <property type="entry name" value="RNaseH-like_sf"/>
</dbReference>
<evidence type="ECO:0000313" key="3">
    <source>
        <dbReference type="Proteomes" id="UP000008493"/>
    </source>
</evidence>
<keyword evidence="3" id="KW-1185">Reference proteome</keyword>
<dbReference type="AlphaFoldDB" id="K5VTS5"/>
<dbReference type="SUPFAM" id="SSF53098">
    <property type="entry name" value="Ribonuclease H-like"/>
    <property type="match status" value="1"/>
</dbReference>
<dbReference type="HOGENOM" id="CLU_096306_3_0_1"/>
<feature type="non-terminal residue" evidence="2">
    <location>
        <position position="121"/>
    </location>
</feature>
<dbReference type="OrthoDB" id="3252425at2759"/>
<evidence type="ECO:0000256" key="1">
    <source>
        <dbReference type="SAM" id="MobiDB-lite"/>
    </source>
</evidence>
<protein>
    <submittedName>
        <fullName evidence="2">Uncharacterized protein</fullName>
    </submittedName>
</protein>
<dbReference type="GeneID" id="18828673"/>
<dbReference type="KEGG" id="abp:AGABI1DRAFT15849"/>
<dbReference type="OMA" id="RIMPRDV"/>
<evidence type="ECO:0000313" key="2">
    <source>
        <dbReference type="EMBL" id="EKM77869.1"/>
    </source>
</evidence>
<reference evidence="3" key="1">
    <citation type="journal article" date="2012" name="Proc. Natl. Acad. Sci. U.S.A.">
        <title>Genome sequence of the button mushroom Agaricus bisporus reveals mechanisms governing adaptation to a humic-rich ecological niche.</title>
        <authorList>
            <person name="Morin E."/>
            <person name="Kohler A."/>
            <person name="Baker A.R."/>
            <person name="Foulongne-Oriol M."/>
            <person name="Lombard V."/>
            <person name="Nagy L.G."/>
            <person name="Ohm R.A."/>
            <person name="Patyshakuliyeva A."/>
            <person name="Brun A."/>
            <person name="Aerts A.L."/>
            <person name="Bailey A.M."/>
            <person name="Billette C."/>
            <person name="Coutinho P.M."/>
            <person name="Deakin G."/>
            <person name="Doddapaneni H."/>
            <person name="Floudas D."/>
            <person name="Grimwood J."/>
            <person name="Hilden K."/>
            <person name="Kuees U."/>
            <person name="LaButti K.M."/>
            <person name="Lapidus A."/>
            <person name="Lindquist E.A."/>
            <person name="Lucas S.M."/>
            <person name="Murat C."/>
            <person name="Riley R.W."/>
            <person name="Salamov A.A."/>
            <person name="Schmutz J."/>
            <person name="Subramanian V."/>
            <person name="Woesten H.A.B."/>
            <person name="Xu J."/>
            <person name="Eastwood D.C."/>
            <person name="Foster G.D."/>
            <person name="Sonnenberg A.S."/>
            <person name="Cullen D."/>
            <person name="de Vries R.P."/>
            <person name="Lundell T."/>
            <person name="Hibbett D.S."/>
            <person name="Henrissat B."/>
            <person name="Burton K.S."/>
            <person name="Kerrigan R.W."/>
            <person name="Challen M.P."/>
            <person name="Grigoriev I.V."/>
            <person name="Martin F."/>
        </authorList>
    </citation>
    <scope>NUCLEOTIDE SEQUENCE [LARGE SCALE GENOMIC DNA]</scope>
    <source>
        <strain evidence="3">JB137-S8 / ATCC MYA-4627 / FGSC 10392</strain>
    </source>
</reference>
<gene>
    <name evidence="2" type="ORF">AGABI1DRAFT_15849</name>
</gene>
<dbReference type="Proteomes" id="UP000008493">
    <property type="component" value="Unassembled WGS sequence"/>
</dbReference>
<dbReference type="RefSeq" id="XP_007331491.1">
    <property type="nucleotide sequence ID" value="XM_007331429.1"/>
</dbReference>
<sequence length="121" mass="14050">EANELETQDEENEQGLETDNVEGWVDERDVMDGGQLAELDTTVEPARQMLSKVRKLEYAVKNSSTSHLPHWKRYCREAGLEEQILPRDVKTRWISTYLMLEAAVDYRAVYNRLVRHDKAGL</sequence>
<feature type="region of interest" description="Disordered" evidence="1">
    <location>
        <begin position="1"/>
        <end position="24"/>
    </location>
</feature>
<organism evidence="2 3">
    <name type="scientific">Agaricus bisporus var. burnettii (strain JB137-S8 / ATCC MYA-4627 / FGSC 10392)</name>
    <name type="common">White button mushroom</name>
    <dbReference type="NCBI Taxonomy" id="597362"/>
    <lineage>
        <taxon>Eukaryota</taxon>
        <taxon>Fungi</taxon>
        <taxon>Dikarya</taxon>
        <taxon>Basidiomycota</taxon>
        <taxon>Agaricomycotina</taxon>
        <taxon>Agaricomycetes</taxon>
        <taxon>Agaricomycetidae</taxon>
        <taxon>Agaricales</taxon>
        <taxon>Agaricineae</taxon>
        <taxon>Agaricaceae</taxon>
        <taxon>Agaricus</taxon>
    </lineage>
</organism>
<feature type="compositionally biased region" description="Acidic residues" evidence="1">
    <location>
        <begin position="1"/>
        <end position="20"/>
    </location>
</feature>
<dbReference type="eggNOG" id="ENOG502T0CN">
    <property type="taxonomic scope" value="Eukaryota"/>
</dbReference>
<proteinExistence type="predicted"/>
<accession>K5VTS5</accession>
<feature type="non-terminal residue" evidence="2">
    <location>
        <position position="1"/>
    </location>
</feature>